<comment type="caution">
    <text evidence="6">The sequence shown here is derived from an EMBL/GenBank/DDBJ whole genome shotgun (WGS) entry which is preliminary data.</text>
</comment>
<keyword evidence="3" id="KW-0238">DNA-binding</keyword>
<evidence type="ECO:0000256" key="1">
    <source>
        <dbReference type="ARBA" id="ARBA00010923"/>
    </source>
</evidence>
<dbReference type="SUPFAM" id="SSF116734">
    <property type="entry name" value="DNA methylase specificity domain"/>
    <property type="match status" value="2"/>
</dbReference>
<keyword evidence="7" id="KW-1185">Reference proteome</keyword>
<dbReference type="EMBL" id="RJVL01000005">
    <property type="protein sequence ID" value="ROR41668.1"/>
    <property type="molecule type" value="Genomic_DNA"/>
</dbReference>
<evidence type="ECO:0000313" key="7">
    <source>
        <dbReference type="Proteomes" id="UP000271868"/>
    </source>
</evidence>
<accession>A0AAX1WT16</accession>
<dbReference type="InterPro" id="IPR044946">
    <property type="entry name" value="Restrct_endonuc_typeI_TRD_sf"/>
</dbReference>
<evidence type="ECO:0000259" key="5">
    <source>
        <dbReference type="Pfam" id="PF01420"/>
    </source>
</evidence>
<feature type="coiled-coil region" evidence="4">
    <location>
        <begin position="360"/>
        <end position="387"/>
    </location>
</feature>
<dbReference type="Gene3D" id="3.90.220.20">
    <property type="entry name" value="DNA methylase specificity domains"/>
    <property type="match status" value="2"/>
</dbReference>
<keyword evidence="2" id="KW-0680">Restriction system</keyword>
<protein>
    <submittedName>
        <fullName evidence="6">Type I restriction enzyme S subunit</fullName>
    </submittedName>
</protein>
<dbReference type="Pfam" id="PF01420">
    <property type="entry name" value="Methylase_S"/>
    <property type="match status" value="1"/>
</dbReference>
<evidence type="ECO:0000256" key="4">
    <source>
        <dbReference type="SAM" id="Coils"/>
    </source>
</evidence>
<dbReference type="GO" id="GO:0003677">
    <property type="term" value="F:DNA binding"/>
    <property type="evidence" value="ECO:0007669"/>
    <property type="project" value="UniProtKB-KW"/>
</dbReference>
<name>A0AAX1WT16_9BURK</name>
<dbReference type="InterPro" id="IPR000055">
    <property type="entry name" value="Restrct_endonuc_typeI_TRD"/>
</dbReference>
<dbReference type="PANTHER" id="PTHR30408:SF12">
    <property type="entry name" value="TYPE I RESTRICTION ENZYME MJAVIII SPECIFICITY SUBUNIT"/>
    <property type="match status" value="1"/>
</dbReference>
<dbReference type="RefSeq" id="WP_302076868.1">
    <property type="nucleotide sequence ID" value="NZ_RJVL01000005.1"/>
</dbReference>
<evidence type="ECO:0000313" key="6">
    <source>
        <dbReference type="EMBL" id="ROR41668.1"/>
    </source>
</evidence>
<gene>
    <name evidence="6" type="ORF">EDC60_2316</name>
</gene>
<dbReference type="InterPro" id="IPR052021">
    <property type="entry name" value="Type-I_RS_S_subunit"/>
</dbReference>
<dbReference type="CDD" id="cd17517">
    <property type="entry name" value="RMtype1_S_EcoKI_StySPI-TRD2-CR2_like"/>
    <property type="match status" value="1"/>
</dbReference>
<evidence type="ECO:0000256" key="3">
    <source>
        <dbReference type="ARBA" id="ARBA00023125"/>
    </source>
</evidence>
<feature type="domain" description="Type I restriction modification DNA specificity" evidence="5">
    <location>
        <begin position="6"/>
        <end position="174"/>
    </location>
</feature>
<comment type="similarity">
    <text evidence="1">Belongs to the type-I restriction system S methylase family.</text>
</comment>
<evidence type="ECO:0000256" key="2">
    <source>
        <dbReference type="ARBA" id="ARBA00022747"/>
    </source>
</evidence>
<dbReference type="Proteomes" id="UP000271868">
    <property type="component" value="Unassembled WGS sequence"/>
</dbReference>
<dbReference type="GO" id="GO:0009307">
    <property type="term" value="P:DNA restriction-modification system"/>
    <property type="evidence" value="ECO:0007669"/>
    <property type="project" value="UniProtKB-KW"/>
</dbReference>
<dbReference type="PANTHER" id="PTHR30408">
    <property type="entry name" value="TYPE-1 RESTRICTION ENZYME ECOKI SPECIFICITY PROTEIN"/>
    <property type="match status" value="1"/>
</dbReference>
<sequence length="535" mass="59233">MKPTPLSQLAIVSAGQAAPKSDEFSDYGTPFVRAGSLDRLLSGEPESGLELVSEETAKQRKLKTYPRGTVLFAKSGMSATKDRVYVLQNPAHVVSHLATLIPKKGTHVGYLRFALKHFPPSSLIKDHAYPAIGLGDIEDFKIPVPDSSDDQIRIAHLLGKVEGLIAKRKQHLQQLDDLLKSVFLEIFGDPVRNEKGWPISPLVTYMSEQPNNGLYKPQSSYGSGTKIIRIDSFYDGIVQNIEGLKRVEITDSEFLKFEIRPFDVLVNRVNSIEYLGKIGVVPAISEPVVYESNMMRFRLNHEVMLPVFLMYFWRTPYLKSQINSKAKKAVNQASVNQQDVAGLLVSQPPIDLQNQFAVVVEKVEALKTRYQQSLSDLEALYSALSQKAFQGELDLSRVPMPKSPTQDVSAVSQGDQATVPEPVMQTAPAIHLPDTGKLLEALENAEARTALIAEWLDAYREQLAGTAFSAQHFMVVAQTRLAELHLDNDFVLGASDYEHIRAWVFEALAAGTLTQVFDDAGNCIELKAAIEQSQA</sequence>
<proteinExistence type="inferred from homology"/>
<dbReference type="AlphaFoldDB" id="A0AAX1WT16"/>
<organism evidence="6 7">
    <name type="scientific">Diaphorobacter nitroreducens</name>
    <dbReference type="NCBI Taxonomy" id="164759"/>
    <lineage>
        <taxon>Bacteria</taxon>
        <taxon>Pseudomonadati</taxon>
        <taxon>Pseudomonadota</taxon>
        <taxon>Betaproteobacteria</taxon>
        <taxon>Burkholderiales</taxon>
        <taxon>Comamonadaceae</taxon>
        <taxon>Diaphorobacter</taxon>
    </lineage>
</organism>
<reference evidence="6 7" key="1">
    <citation type="submission" date="2018-11" db="EMBL/GenBank/DDBJ databases">
        <title>Genomic Encyclopedia of Type Strains, Phase IV (KMG-IV): sequencing the most valuable type-strain genomes for metagenomic binning, comparative biology and taxonomic classification.</title>
        <authorList>
            <person name="Goeker M."/>
        </authorList>
    </citation>
    <scope>NUCLEOTIDE SEQUENCE [LARGE SCALE GENOMIC DNA]</scope>
    <source>
        <strain evidence="6 7">DSM 15985</strain>
    </source>
</reference>
<keyword evidence="4" id="KW-0175">Coiled coil</keyword>